<accession>A0A5C8FSB9</accession>
<protein>
    <submittedName>
        <fullName evidence="1">Uncharacterized protein</fullName>
    </submittedName>
</protein>
<dbReference type="EMBL" id="SAYD01000021">
    <property type="protein sequence ID" value="TXJ36616.1"/>
    <property type="molecule type" value="Genomic_DNA"/>
</dbReference>
<comment type="caution">
    <text evidence="1">The sequence shown here is derived from an EMBL/GenBank/DDBJ whole genome shotgun (WGS) entry which is preliminary data.</text>
</comment>
<dbReference type="RefSeq" id="WP_147545606.1">
    <property type="nucleotide sequence ID" value="NZ_SAYD01000021.1"/>
</dbReference>
<evidence type="ECO:0000313" key="1">
    <source>
        <dbReference type="EMBL" id="TXJ36616.1"/>
    </source>
</evidence>
<organism evidence="1 2">
    <name type="scientific">Brachyspira aalborgi</name>
    <dbReference type="NCBI Taxonomy" id="29522"/>
    <lineage>
        <taxon>Bacteria</taxon>
        <taxon>Pseudomonadati</taxon>
        <taxon>Spirochaetota</taxon>
        <taxon>Spirochaetia</taxon>
        <taxon>Brachyspirales</taxon>
        <taxon>Brachyspiraceae</taxon>
        <taxon>Brachyspira</taxon>
    </lineage>
</organism>
<reference evidence="1 2" key="1">
    <citation type="journal article" date="1992" name="Lakartidningen">
        <title>[Penicillin V and not amoxicillin is the first choice preparation in acute otitis].</title>
        <authorList>
            <person name="Kamme C."/>
            <person name="Lundgren K."/>
            <person name="Prellner K."/>
        </authorList>
    </citation>
    <scope>NUCLEOTIDE SEQUENCE [LARGE SCALE GENOMIC DNA]</scope>
    <source>
        <strain evidence="1 2">PC3997IV</strain>
    </source>
</reference>
<gene>
    <name evidence="1" type="ORF">EPJ81_09725</name>
</gene>
<proteinExistence type="predicted"/>
<name>A0A5C8FSB9_9SPIR</name>
<evidence type="ECO:0000313" key="2">
    <source>
        <dbReference type="Proteomes" id="UP000325002"/>
    </source>
</evidence>
<dbReference type="Proteomes" id="UP000325002">
    <property type="component" value="Unassembled WGS sequence"/>
</dbReference>
<dbReference type="AlphaFoldDB" id="A0A5C8FSB9"/>
<sequence>MGTQVLLKDKINNKILGKTLIKLGLKKYNPNVSEEYFYFKVYKRQGIVIEIGSQPETIDLPPELISDYILKNSIKIQSKNSLYINGIPETFDIFTSTIFNPENNYCDKDEIVDSIEKMLLEYKIIDRDEIYTKSGSRRAKHKIHEANISDIIEAVENDEGEEWNDNSFELALIKHFIKFIIDKYKEELSLSKNNSKNKIKKEKVKELNIEKLNPIIRKCEDKIIEIKDIIKDFDYSDKKTYEELTSKVENDLKELENIKNVNKINEIIDEINKIYRNAYNKKNNVSSLSYIMETDENIDLINKIDIENLE</sequence>